<dbReference type="Pfam" id="PF12729">
    <property type="entry name" value="4HB_MCP_1"/>
    <property type="match status" value="1"/>
</dbReference>
<feature type="transmembrane region" description="Helical" evidence="1">
    <location>
        <begin position="187"/>
        <end position="208"/>
    </location>
</feature>
<comment type="caution">
    <text evidence="3">The sequence shown here is derived from an EMBL/GenBank/DDBJ whole genome shotgun (WGS) entry which is preliminary data.</text>
</comment>
<keyword evidence="1" id="KW-1133">Transmembrane helix</keyword>
<dbReference type="Proteomes" id="UP001596513">
    <property type="component" value="Unassembled WGS sequence"/>
</dbReference>
<reference evidence="4" key="1">
    <citation type="journal article" date="2019" name="Int. J. Syst. Evol. Microbiol.">
        <title>The Global Catalogue of Microorganisms (GCM) 10K type strain sequencing project: providing services to taxonomists for standard genome sequencing and annotation.</title>
        <authorList>
            <consortium name="The Broad Institute Genomics Platform"/>
            <consortium name="The Broad Institute Genome Sequencing Center for Infectious Disease"/>
            <person name="Wu L."/>
            <person name="Ma J."/>
        </authorList>
    </citation>
    <scope>NUCLEOTIDE SEQUENCE [LARGE SCALE GENOMIC DNA]</scope>
    <source>
        <strain evidence="4">JCM 19635</strain>
    </source>
</reference>
<accession>A0ABW2U411</accession>
<proteinExistence type="predicted"/>
<keyword evidence="4" id="KW-1185">Reference proteome</keyword>
<name>A0ABW2U411_9BACT</name>
<organism evidence="3 4">
    <name type="scientific">Hymenobacter humi</name>
    <dbReference type="NCBI Taxonomy" id="1411620"/>
    <lineage>
        <taxon>Bacteria</taxon>
        <taxon>Pseudomonadati</taxon>
        <taxon>Bacteroidota</taxon>
        <taxon>Cytophagia</taxon>
        <taxon>Cytophagales</taxon>
        <taxon>Hymenobacteraceae</taxon>
        <taxon>Hymenobacter</taxon>
    </lineage>
</organism>
<evidence type="ECO:0000259" key="2">
    <source>
        <dbReference type="Pfam" id="PF12729"/>
    </source>
</evidence>
<evidence type="ECO:0000256" key="1">
    <source>
        <dbReference type="SAM" id="Phobius"/>
    </source>
</evidence>
<gene>
    <name evidence="3" type="ORF">ACFQT0_09680</name>
</gene>
<sequence length="225" mass="24902">MNLLSGIHSKAKPVLLFLFVMLAVVGSSVVEKRLMRSMTTSISSLYQDRLVPATGLFQLNDLMYAKRQLLEKYLAAPAVARQRPTLARLAALNQQLQAIIKQHEATYLVADEKQLLRTFQARLARYNALEAQLLAQAVPSSAEAPGAAIAQQFALVHTDLSQLNQIQQRVGQQLSQRSLVTESTATLLSNLTIAVLVAFTLAIQYTLLSSRHPLVPKNLQNFRLN</sequence>
<dbReference type="EMBL" id="JBHTEK010000001">
    <property type="protein sequence ID" value="MFC7667624.1"/>
    <property type="molecule type" value="Genomic_DNA"/>
</dbReference>
<dbReference type="RefSeq" id="WP_380202303.1">
    <property type="nucleotide sequence ID" value="NZ_JBHTEK010000001.1"/>
</dbReference>
<feature type="domain" description="Chemotaxis methyl-accepting receptor HlyB-like 4HB MCP" evidence="2">
    <location>
        <begin position="14"/>
        <end position="178"/>
    </location>
</feature>
<dbReference type="InterPro" id="IPR024478">
    <property type="entry name" value="HlyB_4HB_MCP"/>
</dbReference>
<evidence type="ECO:0000313" key="4">
    <source>
        <dbReference type="Proteomes" id="UP001596513"/>
    </source>
</evidence>
<protein>
    <submittedName>
        <fullName evidence="3">MCP four helix bundle domain-containing protein</fullName>
    </submittedName>
</protein>
<keyword evidence="1" id="KW-0472">Membrane</keyword>
<keyword evidence="1" id="KW-0812">Transmembrane</keyword>
<evidence type="ECO:0000313" key="3">
    <source>
        <dbReference type="EMBL" id="MFC7667624.1"/>
    </source>
</evidence>